<dbReference type="Proteomes" id="UP000029964">
    <property type="component" value="Unassembled WGS sequence"/>
</dbReference>
<dbReference type="STRING" id="857340.A0A086T5V1"/>
<evidence type="ECO:0000313" key="4">
    <source>
        <dbReference type="Proteomes" id="UP000029964"/>
    </source>
</evidence>
<dbReference type="OrthoDB" id="10268103at2759"/>
<dbReference type="GO" id="GO:0005739">
    <property type="term" value="C:mitochondrion"/>
    <property type="evidence" value="ECO:0007669"/>
    <property type="project" value="TreeGrafter"/>
</dbReference>
<comment type="caution">
    <text evidence="3">The sequence shown here is derived from an EMBL/GenBank/DDBJ whole genome shotgun (WGS) entry which is preliminary data.</text>
</comment>
<feature type="region of interest" description="Disordered" evidence="1">
    <location>
        <begin position="273"/>
        <end position="293"/>
    </location>
</feature>
<dbReference type="GO" id="GO:0004479">
    <property type="term" value="F:methionyl-tRNA formyltransferase activity"/>
    <property type="evidence" value="ECO:0007669"/>
    <property type="project" value="TreeGrafter"/>
</dbReference>
<dbReference type="PANTHER" id="PTHR11138:SF5">
    <property type="entry name" value="METHIONYL-TRNA FORMYLTRANSFERASE, MITOCHONDRIAL"/>
    <property type="match status" value="1"/>
</dbReference>
<dbReference type="PANTHER" id="PTHR11138">
    <property type="entry name" value="METHIONYL-TRNA FORMYLTRANSFERASE"/>
    <property type="match status" value="1"/>
</dbReference>
<evidence type="ECO:0000256" key="1">
    <source>
        <dbReference type="SAM" id="MobiDB-lite"/>
    </source>
</evidence>
<dbReference type="HOGENOM" id="CLU_033347_0_2_1"/>
<reference evidence="4" key="1">
    <citation type="journal article" date="2014" name="Genome Announc.">
        <title>Genome sequence and annotation of Acremonium chrysogenum, producer of the beta-lactam antibiotic cephalosporin C.</title>
        <authorList>
            <person name="Terfehr D."/>
            <person name="Dahlmann T.A."/>
            <person name="Specht T."/>
            <person name="Zadra I."/>
            <person name="Kuernsteiner H."/>
            <person name="Kueck U."/>
        </authorList>
    </citation>
    <scope>NUCLEOTIDE SEQUENCE [LARGE SCALE GENOMIC DNA]</scope>
    <source>
        <strain evidence="4">ATCC 11550 / CBS 779.69 / DSM 880 / IAM 14645 / JCM 23072 / IMI 49137</strain>
    </source>
</reference>
<dbReference type="SUPFAM" id="SSF53328">
    <property type="entry name" value="Formyltransferase"/>
    <property type="match status" value="1"/>
</dbReference>
<sequence>MLIDFIKLPSDINLIIAVSFGLFVPPRILRQAKYGGLNVHPSFLPEEFSLRGPAPIHHAVLRGDEYMGASLQTMHEEKFDHGVVLSQTPAPGLQVRPHPTMARTTRKLAVECAELLVQGLRDGLHVPPYEDAGWKAKELAGKPLQHAPKITTGDTEVDWANWTPAEWERHLRLRRAVWTTGLSKGGKPRRLLFHDATQIPEEEVSGKRATMEVMTQAGRDDEVRFRKLVSVNSKTGNIYILLGKGAWLKVRRATLEGRPEKPAATGVRDFLVDWEESKKPPPKKEGVAEETKT</sequence>
<gene>
    <name evidence="3" type="ORF">ACRE_044470</name>
</gene>
<accession>A0A086T5V1</accession>
<proteinExistence type="predicted"/>
<dbReference type="Gene3D" id="3.40.50.12230">
    <property type="match status" value="1"/>
</dbReference>
<keyword evidence="4" id="KW-1185">Reference proteome</keyword>
<dbReference type="InterPro" id="IPR002376">
    <property type="entry name" value="Formyl_transf_N"/>
</dbReference>
<dbReference type="EMBL" id="JPKY01000043">
    <property type="protein sequence ID" value="KFH44733.1"/>
    <property type="molecule type" value="Genomic_DNA"/>
</dbReference>
<feature type="compositionally biased region" description="Basic and acidic residues" evidence="1">
    <location>
        <begin position="275"/>
        <end position="293"/>
    </location>
</feature>
<keyword evidence="3" id="KW-0808">Transferase</keyword>
<evidence type="ECO:0000259" key="2">
    <source>
        <dbReference type="Pfam" id="PF00551"/>
    </source>
</evidence>
<organism evidence="3 4">
    <name type="scientific">Hapsidospora chrysogenum (strain ATCC 11550 / CBS 779.69 / DSM 880 / IAM 14645 / JCM 23072 / IMI 49137)</name>
    <name type="common">Acremonium chrysogenum</name>
    <dbReference type="NCBI Taxonomy" id="857340"/>
    <lineage>
        <taxon>Eukaryota</taxon>
        <taxon>Fungi</taxon>
        <taxon>Dikarya</taxon>
        <taxon>Ascomycota</taxon>
        <taxon>Pezizomycotina</taxon>
        <taxon>Sordariomycetes</taxon>
        <taxon>Hypocreomycetidae</taxon>
        <taxon>Hypocreales</taxon>
        <taxon>Bionectriaceae</taxon>
        <taxon>Hapsidospora</taxon>
    </lineage>
</organism>
<dbReference type="InterPro" id="IPR036477">
    <property type="entry name" value="Formyl_transf_N_sf"/>
</dbReference>
<dbReference type="AlphaFoldDB" id="A0A086T5V1"/>
<evidence type="ECO:0000313" key="3">
    <source>
        <dbReference type="EMBL" id="KFH44733.1"/>
    </source>
</evidence>
<name>A0A086T5V1_HAPC1</name>
<dbReference type="Pfam" id="PF00551">
    <property type="entry name" value="Formyl_trans_N"/>
    <property type="match status" value="1"/>
</dbReference>
<feature type="domain" description="Formyl transferase N-terminal" evidence="2">
    <location>
        <begin position="13"/>
        <end position="112"/>
    </location>
</feature>
<protein>
    <submittedName>
        <fullName evidence="3">Methionyl-tRNA formyltransferase-like protein</fullName>
    </submittedName>
</protein>